<dbReference type="Pfam" id="PF00001">
    <property type="entry name" value="7tm_1"/>
    <property type="match status" value="1"/>
</dbReference>
<keyword evidence="10 12" id="KW-0807">Transducer</keyword>
<feature type="transmembrane region" description="Helical" evidence="14">
    <location>
        <begin position="130"/>
        <end position="151"/>
    </location>
</feature>
<evidence type="ECO:0000256" key="3">
    <source>
        <dbReference type="ARBA" id="ARBA00022475"/>
    </source>
</evidence>
<name>A0A8B9SS43_ANAPL</name>
<dbReference type="InterPro" id="IPR017452">
    <property type="entry name" value="GPCR_Rhodpsn_7TM"/>
</dbReference>
<dbReference type="CDD" id="cd15321">
    <property type="entry name" value="7tmA_alpha2B_AR"/>
    <property type="match status" value="1"/>
</dbReference>
<feature type="transmembrane region" description="Helical" evidence="14">
    <location>
        <begin position="89"/>
        <end position="109"/>
    </location>
</feature>
<dbReference type="InterPro" id="IPR000276">
    <property type="entry name" value="GPCR_Rhodpsn"/>
</dbReference>
<dbReference type="Gene3D" id="1.20.1070.10">
    <property type="entry name" value="Rhodopsin 7-helix transmembrane proteins"/>
    <property type="match status" value="1"/>
</dbReference>
<evidence type="ECO:0000256" key="6">
    <source>
        <dbReference type="ARBA" id="ARBA00023040"/>
    </source>
</evidence>
<evidence type="ECO:0000256" key="14">
    <source>
        <dbReference type="SAM" id="Phobius"/>
    </source>
</evidence>
<evidence type="ECO:0000256" key="12">
    <source>
        <dbReference type="RuleBase" id="RU000688"/>
    </source>
</evidence>
<feature type="transmembrane region" description="Helical" evidence="14">
    <location>
        <begin position="171"/>
        <end position="196"/>
    </location>
</feature>
<feature type="compositionally biased region" description="Low complexity" evidence="13">
    <location>
        <begin position="392"/>
        <end position="401"/>
    </location>
</feature>
<feature type="transmembrane region" description="Helical" evidence="14">
    <location>
        <begin position="50"/>
        <end position="69"/>
    </location>
</feature>
<evidence type="ECO:0000259" key="15">
    <source>
        <dbReference type="PROSITE" id="PS50262"/>
    </source>
</evidence>
<keyword evidence="6 12" id="KW-0297">G-protein coupled receptor</keyword>
<evidence type="ECO:0000256" key="4">
    <source>
        <dbReference type="ARBA" id="ARBA00022692"/>
    </source>
</evidence>
<reference evidence="16" key="3">
    <citation type="submission" date="2025-09" db="UniProtKB">
        <authorList>
            <consortium name="Ensembl"/>
        </authorList>
    </citation>
    <scope>IDENTIFICATION</scope>
</reference>
<feature type="transmembrane region" description="Helical" evidence="14">
    <location>
        <begin position="462"/>
        <end position="483"/>
    </location>
</feature>
<dbReference type="GO" id="GO:0051379">
    <property type="term" value="F:epinephrine binding"/>
    <property type="evidence" value="ECO:0007669"/>
    <property type="project" value="TreeGrafter"/>
</dbReference>
<dbReference type="InterPro" id="IPR002233">
    <property type="entry name" value="ADR_fam"/>
</dbReference>
<comment type="similarity">
    <text evidence="12">Belongs to the G-protein coupled receptor 1 family.</text>
</comment>
<proteinExistence type="inferred from homology"/>
<evidence type="ECO:0000256" key="5">
    <source>
        <dbReference type="ARBA" id="ARBA00022989"/>
    </source>
</evidence>
<accession>A0A8B9SS43</accession>
<dbReference type="PANTHER" id="PTHR24248:SF130">
    <property type="entry name" value="ALPHA-2B ADRENERGIC RECEPTOR"/>
    <property type="match status" value="1"/>
</dbReference>
<keyword evidence="3" id="KW-1003">Cell membrane</keyword>
<evidence type="ECO:0000256" key="9">
    <source>
        <dbReference type="ARBA" id="ARBA00023170"/>
    </source>
</evidence>
<dbReference type="PANTHER" id="PTHR24248">
    <property type="entry name" value="ADRENERGIC RECEPTOR-RELATED G-PROTEIN COUPLED RECEPTOR"/>
    <property type="match status" value="1"/>
</dbReference>
<feature type="region of interest" description="Disordered" evidence="13">
    <location>
        <begin position="379"/>
        <end position="411"/>
    </location>
</feature>
<evidence type="ECO:0000256" key="11">
    <source>
        <dbReference type="ARBA" id="ARBA00031735"/>
    </source>
</evidence>
<reference evidence="16" key="1">
    <citation type="submission" date="2019-08" db="EMBL/GenBank/DDBJ databases">
        <title>Three high-quality genomes provides insights into domestication of ducks.</title>
        <authorList>
            <person name="Hou Z.C."/>
            <person name="Zhu F."/>
            <person name="Yin Z.T."/>
            <person name="Zhang F."/>
        </authorList>
    </citation>
    <scope>NUCLEOTIDE SEQUENCE [LARGE SCALE GENOMIC DNA]</scope>
</reference>
<keyword evidence="9 12" id="KW-0675">Receptor</keyword>
<dbReference type="Proteomes" id="UP000694400">
    <property type="component" value="Chromosome 27"/>
</dbReference>
<dbReference type="FunFam" id="1.20.1070.10:FF:000100">
    <property type="entry name" value="alpha-2B adrenergic receptor"/>
    <property type="match status" value="1"/>
</dbReference>
<dbReference type="GO" id="GO:0004938">
    <property type="term" value="F:alpha2-adrenergic receptor activity"/>
    <property type="evidence" value="ECO:0007669"/>
    <property type="project" value="TreeGrafter"/>
</dbReference>
<evidence type="ECO:0000256" key="2">
    <source>
        <dbReference type="ARBA" id="ARBA00019305"/>
    </source>
</evidence>
<keyword evidence="7 14" id="KW-0472">Membrane</keyword>
<dbReference type="PROSITE" id="PS00237">
    <property type="entry name" value="G_PROTEIN_RECEP_F1_1"/>
    <property type="match status" value="1"/>
</dbReference>
<evidence type="ECO:0000256" key="7">
    <source>
        <dbReference type="ARBA" id="ARBA00023136"/>
    </source>
</evidence>
<organism evidence="16 17">
    <name type="scientific">Anas platyrhynchos</name>
    <name type="common">Mallard</name>
    <name type="synonym">Anas boschas</name>
    <dbReference type="NCBI Taxonomy" id="8839"/>
    <lineage>
        <taxon>Eukaryota</taxon>
        <taxon>Metazoa</taxon>
        <taxon>Chordata</taxon>
        <taxon>Craniata</taxon>
        <taxon>Vertebrata</taxon>
        <taxon>Euteleostomi</taxon>
        <taxon>Archelosauria</taxon>
        <taxon>Archosauria</taxon>
        <taxon>Dinosauria</taxon>
        <taxon>Saurischia</taxon>
        <taxon>Theropoda</taxon>
        <taxon>Coelurosauria</taxon>
        <taxon>Aves</taxon>
        <taxon>Neognathae</taxon>
        <taxon>Galloanserae</taxon>
        <taxon>Anseriformes</taxon>
        <taxon>Anatidae</taxon>
        <taxon>Anatinae</taxon>
        <taxon>Anas</taxon>
    </lineage>
</organism>
<feature type="compositionally biased region" description="Pro residues" evidence="13">
    <location>
        <begin position="211"/>
        <end position="224"/>
    </location>
</feature>
<dbReference type="SMART" id="SM01381">
    <property type="entry name" value="7TM_GPCR_Srsx"/>
    <property type="match status" value="1"/>
</dbReference>
<evidence type="ECO:0000256" key="10">
    <source>
        <dbReference type="ARBA" id="ARBA00023224"/>
    </source>
</evidence>
<feature type="transmembrane region" description="Helical" evidence="14">
    <location>
        <begin position="421"/>
        <end position="442"/>
    </location>
</feature>
<evidence type="ECO:0000256" key="13">
    <source>
        <dbReference type="SAM" id="MobiDB-lite"/>
    </source>
</evidence>
<dbReference type="PROSITE" id="PS50262">
    <property type="entry name" value="G_PROTEIN_RECEP_F1_2"/>
    <property type="match status" value="1"/>
</dbReference>
<feature type="transmembrane region" description="Helical" evidence="14">
    <location>
        <begin position="350"/>
        <end position="369"/>
    </location>
</feature>
<evidence type="ECO:0000256" key="8">
    <source>
        <dbReference type="ARBA" id="ARBA00023157"/>
    </source>
</evidence>
<feature type="transmembrane region" description="Helical" evidence="14">
    <location>
        <begin position="309"/>
        <end position="330"/>
    </location>
</feature>
<feature type="transmembrane region" description="Helical" evidence="14">
    <location>
        <begin position="12"/>
        <end position="38"/>
    </location>
</feature>
<evidence type="ECO:0000313" key="17">
    <source>
        <dbReference type="Proteomes" id="UP000694400"/>
    </source>
</evidence>
<feature type="domain" description="G-protein coupled receptors family 1 profile" evidence="15">
    <location>
        <begin position="30"/>
        <end position="366"/>
    </location>
</feature>
<keyword evidence="4 12" id="KW-0812">Transmembrane</keyword>
<sequence length="670" mass="71980">MESPEGGYSVQATAAIAAAITFLVLFTITGNVLVIMAVLTSRSLRAPQNLFLVSLAAADILVATLIIPFSLANELLGYWYFQKTWCEIYLALDVLFCTSSIVHLCAISLDRYWSVSRAIEYNAKRTPRRIKCSILIVWTIAAVISLPPLVYKGEKKAAPGGRPQCKLNEEAWYILSSSIGSFFAPCLIMILVYLRIYLIAKRRHRRGQSPPAAPSPPGSAPPNAAPTADGDTRGPHPLPADRTSLLSPEEPSAAAVVTAGAGRGSGGSPRPAGRPRDTLATGTGRVVLAPTLSPGPWRRKAQANREKRFTFVLAVVIGVFVLCWFPFFFLYSLGAVCPRRCKVPEGVFQFFFWIGYCNSSLNPVIYTVFNQDFRKAFPPHPLPPRRPDGVVRGSSPPGGTAPRPPQPPDATTGSCRGFRGALLFLPPLSPLLSLPVLVASPLGGPSSHGGSSFSPFPTCFPLFPLSFPFFLLVFPFSLSFLPFPPRFSSPGSRLSAGSACPPAASSRCQICRGKPSPTGLGARATRATYPLSPSPVASPQLCWGTRQADPRPGNGNGGGQGFFSPPYTRCPQEISFSPCFLGVPAEPPESWGPLPFNNKRYFVIRKKKITSFSTPWRGHGGTAQLEQPPRPVPLLGWGALEPPPHGARAALGAEFLPWPWVACSGGMFAG</sequence>
<keyword evidence="5 14" id="KW-1133">Transmembrane helix</keyword>
<keyword evidence="8" id="KW-1015">Disulfide bond</keyword>
<feature type="compositionally biased region" description="Low complexity" evidence="13">
    <location>
        <begin position="251"/>
        <end position="260"/>
    </location>
</feature>
<dbReference type="GO" id="GO:0005886">
    <property type="term" value="C:plasma membrane"/>
    <property type="evidence" value="ECO:0007669"/>
    <property type="project" value="UniProtKB-SubCell"/>
</dbReference>
<comment type="subcellular location">
    <subcellularLocation>
        <location evidence="1">Cell membrane</location>
        <topology evidence="1">Multi-pass membrane protein</topology>
    </subcellularLocation>
</comment>
<dbReference type="Ensembl" id="ENSAPLT00020011117.1">
    <property type="protein sequence ID" value="ENSAPLP00020010326.1"/>
    <property type="gene ID" value="ENSAPLG00020007601.1"/>
</dbReference>
<dbReference type="PRINTS" id="PR01103">
    <property type="entry name" value="ADRENERGICR"/>
</dbReference>
<evidence type="ECO:0000313" key="16">
    <source>
        <dbReference type="Ensembl" id="ENSAPLP00020010326.1"/>
    </source>
</evidence>
<reference evidence="16" key="2">
    <citation type="submission" date="2025-08" db="UniProtKB">
        <authorList>
            <consortium name="Ensembl"/>
        </authorList>
    </citation>
    <scope>IDENTIFICATION</scope>
</reference>
<evidence type="ECO:0000256" key="1">
    <source>
        <dbReference type="ARBA" id="ARBA00004651"/>
    </source>
</evidence>
<feature type="region of interest" description="Disordered" evidence="13">
    <location>
        <begin position="206"/>
        <end position="280"/>
    </location>
</feature>
<protein>
    <recommendedName>
        <fullName evidence="2">Alpha-2B adrenergic receptor</fullName>
    </recommendedName>
    <alternativeName>
        <fullName evidence="11">Alpha-2B adrenoreceptor</fullName>
    </alternativeName>
</protein>
<dbReference type="AlphaFoldDB" id="A0A8B9SS43"/>
<dbReference type="PRINTS" id="PR00237">
    <property type="entry name" value="GPCRRHODOPSN"/>
</dbReference>
<dbReference type="SUPFAM" id="SSF81321">
    <property type="entry name" value="Family A G protein-coupled receptor-like"/>
    <property type="match status" value="1"/>
</dbReference>